<reference evidence="5" key="1">
    <citation type="submission" date="2022-02" db="EMBL/GenBank/DDBJ databases">
        <title>Fredinandcohnia quinoae sp. nov. isolated from Chenopodium quinoa seeds.</title>
        <authorList>
            <person name="Saati-Santamaria Z."/>
            <person name="Flores-Felix J.D."/>
            <person name="Igual J.M."/>
            <person name="Velazquez E."/>
            <person name="Garcia-Fraile P."/>
            <person name="Martinez-Molina E."/>
        </authorList>
    </citation>
    <scope>NUCLEOTIDE SEQUENCE</scope>
    <source>
        <strain evidence="5">SECRCQ15</strain>
    </source>
</reference>
<organism evidence="5 6">
    <name type="scientific">Fredinandcohnia quinoae</name>
    <dbReference type="NCBI Taxonomy" id="2918902"/>
    <lineage>
        <taxon>Bacteria</taxon>
        <taxon>Bacillati</taxon>
        <taxon>Bacillota</taxon>
        <taxon>Bacilli</taxon>
        <taxon>Bacillales</taxon>
        <taxon>Bacillaceae</taxon>
        <taxon>Fredinandcohnia</taxon>
    </lineage>
</organism>
<evidence type="ECO:0000259" key="4">
    <source>
        <dbReference type="PROSITE" id="PS50949"/>
    </source>
</evidence>
<proteinExistence type="predicted"/>
<evidence type="ECO:0000256" key="2">
    <source>
        <dbReference type="ARBA" id="ARBA00023125"/>
    </source>
</evidence>
<dbReference type="Pfam" id="PF07702">
    <property type="entry name" value="UTRA"/>
    <property type="match status" value="1"/>
</dbReference>
<keyword evidence="1" id="KW-0805">Transcription regulation</keyword>
<sequence length="239" mass="28012">MNQFQLSKKKGSIYLQINEILKDRIIDGTYPLESYIPTEIQLEEEFNVSKITIRNAVRQLAEDGYVEKKSGKGTKVINNNPISKLSKGQNFTEILIKEGSRIHKEFISVEECVLSKDSFLFNHYGERCYKISRIYYLDGEPYIHYTHYLSAILPIQSTADFYSGSLYQLLSRNGIEFAHFQDDFSVQQPSFEICQQLEIEPTFLLKRMRYSYDIDGNLVEYSEGFYNTQLREYTVRFDV</sequence>
<comment type="caution">
    <text evidence="5">The sequence shown here is derived from an EMBL/GenBank/DDBJ whole genome shotgun (WGS) entry which is preliminary data.</text>
</comment>
<dbReference type="PANTHER" id="PTHR44846:SF1">
    <property type="entry name" value="MANNOSYL-D-GLYCERATE TRANSPORT_METABOLISM SYSTEM REPRESSOR MNGR-RELATED"/>
    <property type="match status" value="1"/>
</dbReference>
<keyword evidence="6" id="KW-1185">Reference proteome</keyword>
<dbReference type="InterPro" id="IPR028978">
    <property type="entry name" value="Chorismate_lyase_/UTRA_dom_sf"/>
</dbReference>
<dbReference type="Gene3D" id="1.10.10.10">
    <property type="entry name" value="Winged helix-like DNA-binding domain superfamily/Winged helix DNA-binding domain"/>
    <property type="match status" value="1"/>
</dbReference>
<dbReference type="PRINTS" id="PR00035">
    <property type="entry name" value="HTHGNTR"/>
</dbReference>
<evidence type="ECO:0000313" key="6">
    <source>
        <dbReference type="Proteomes" id="UP001431131"/>
    </source>
</evidence>
<dbReference type="SUPFAM" id="SSF64288">
    <property type="entry name" value="Chorismate lyase-like"/>
    <property type="match status" value="1"/>
</dbReference>
<dbReference type="SMART" id="SM00345">
    <property type="entry name" value="HTH_GNTR"/>
    <property type="match status" value="1"/>
</dbReference>
<dbReference type="Pfam" id="PF00392">
    <property type="entry name" value="GntR"/>
    <property type="match status" value="1"/>
</dbReference>
<dbReference type="GO" id="GO:0003700">
    <property type="term" value="F:DNA-binding transcription factor activity"/>
    <property type="evidence" value="ECO:0007669"/>
    <property type="project" value="InterPro"/>
</dbReference>
<dbReference type="InterPro" id="IPR036388">
    <property type="entry name" value="WH-like_DNA-bd_sf"/>
</dbReference>
<dbReference type="Proteomes" id="UP001431131">
    <property type="component" value="Unassembled WGS sequence"/>
</dbReference>
<evidence type="ECO:0000256" key="1">
    <source>
        <dbReference type="ARBA" id="ARBA00023015"/>
    </source>
</evidence>
<dbReference type="PROSITE" id="PS50949">
    <property type="entry name" value="HTH_GNTR"/>
    <property type="match status" value="1"/>
</dbReference>
<evidence type="ECO:0000256" key="3">
    <source>
        <dbReference type="ARBA" id="ARBA00023163"/>
    </source>
</evidence>
<dbReference type="PANTHER" id="PTHR44846">
    <property type="entry name" value="MANNOSYL-D-GLYCERATE TRANSPORT/METABOLISM SYSTEM REPRESSOR MNGR-RELATED"/>
    <property type="match status" value="1"/>
</dbReference>
<dbReference type="AlphaFoldDB" id="A0AAW5E444"/>
<feature type="domain" description="HTH gntR-type" evidence="4">
    <location>
        <begin position="11"/>
        <end position="79"/>
    </location>
</feature>
<accession>A0AAW5E444</accession>
<dbReference type="InterPro" id="IPR036390">
    <property type="entry name" value="WH_DNA-bd_sf"/>
</dbReference>
<keyword evidence="2" id="KW-0238">DNA-binding</keyword>
<dbReference type="InterPro" id="IPR011663">
    <property type="entry name" value="UTRA"/>
</dbReference>
<dbReference type="GO" id="GO:0045892">
    <property type="term" value="P:negative regulation of DNA-templated transcription"/>
    <property type="evidence" value="ECO:0007669"/>
    <property type="project" value="TreeGrafter"/>
</dbReference>
<keyword evidence="3" id="KW-0804">Transcription</keyword>
<dbReference type="EMBL" id="JAKTTI010000003">
    <property type="protein sequence ID" value="MCH1624340.1"/>
    <property type="molecule type" value="Genomic_DNA"/>
</dbReference>
<evidence type="ECO:0000313" key="5">
    <source>
        <dbReference type="EMBL" id="MCH1624340.1"/>
    </source>
</evidence>
<dbReference type="RefSeq" id="WP_240252683.1">
    <property type="nucleotide sequence ID" value="NZ_JAKTTI010000003.1"/>
</dbReference>
<dbReference type="InterPro" id="IPR050679">
    <property type="entry name" value="Bact_HTH_transcr_reg"/>
</dbReference>
<gene>
    <name evidence="5" type="ORF">MJG50_03285</name>
</gene>
<dbReference type="SMART" id="SM00866">
    <property type="entry name" value="UTRA"/>
    <property type="match status" value="1"/>
</dbReference>
<dbReference type="Gene3D" id="3.40.1410.10">
    <property type="entry name" value="Chorismate lyase-like"/>
    <property type="match status" value="1"/>
</dbReference>
<dbReference type="SUPFAM" id="SSF46785">
    <property type="entry name" value="Winged helix' DNA-binding domain"/>
    <property type="match status" value="1"/>
</dbReference>
<dbReference type="GO" id="GO:0003677">
    <property type="term" value="F:DNA binding"/>
    <property type="evidence" value="ECO:0007669"/>
    <property type="project" value="UniProtKB-KW"/>
</dbReference>
<dbReference type="CDD" id="cd07377">
    <property type="entry name" value="WHTH_GntR"/>
    <property type="match status" value="1"/>
</dbReference>
<dbReference type="InterPro" id="IPR000524">
    <property type="entry name" value="Tscrpt_reg_HTH_GntR"/>
</dbReference>
<name>A0AAW5E444_9BACI</name>
<protein>
    <submittedName>
        <fullName evidence="5">GntR family transcriptional regulator</fullName>
    </submittedName>
</protein>